<dbReference type="Gene3D" id="1.10.260.40">
    <property type="entry name" value="lambda repressor-like DNA-binding domains"/>
    <property type="match status" value="1"/>
</dbReference>
<name>A0ABX7W9M4_9GAMM</name>
<evidence type="ECO:0000259" key="1">
    <source>
        <dbReference type="Pfam" id="PF13744"/>
    </source>
</evidence>
<dbReference type="EMBL" id="CP053381">
    <property type="protein sequence ID" value="QTP57033.1"/>
    <property type="molecule type" value="Genomic_DNA"/>
</dbReference>
<feature type="domain" description="HigA2-like helix-turn-helix" evidence="1">
    <location>
        <begin position="38"/>
        <end position="110"/>
    </location>
</feature>
<dbReference type="Proteomes" id="UP000671868">
    <property type="component" value="Chromosome"/>
</dbReference>
<keyword evidence="3" id="KW-1185">Reference proteome</keyword>
<dbReference type="SUPFAM" id="SSF47413">
    <property type="entry name" value="lambda repressor-like DNA-binding domains"/>
    <property type="match status" value="1"/>
</dbReference>
<proteinExistence type="predicted"/>
<protein>
    <submittedName>
        <fullName evidence="2">XRE family transcriptional regulator</fullName>
    </submittedName>
</protein>
<dbReference type="InterPro" id="IPR010982">
    <property type="entry name" value="Lambda_DNA-bd_dom_sf"/>
</dbReference>
<evidence type="ECO:0000313" key="2">
    <source>
        <dbReference type="EMBL" id="QTP57033.1"/>
    </source>
</evidence>
<dbReference type="InterPro" id="IPR039554">
    <property type="entry name" value="HigA2-like_HTH"/>
</dbReference>
<organism evidence="2 3">
    <name type="scientific">Billgrantia sulfidoxydans</name>
    <dbReference type="NCBI Taxonomy" id="2733484"/>
    <lineage>
        <taxon>Bacteria</taxon>
        <taxon>Pseudomonadati</taxon>
        <taxon>Pseudomonadota</taxon>
        <taxon>Gammaproteobacteria</taxon>
        <taxon>Oceanospirillales</taxon>
        <taxon>Halomonadaceae</taxon>
        <taxon>Billgrantia</taxon>
    </lineage>
</organism>
<dbReference type="Pfam" id="PF13744">
    <property type="entry name" value="HTH_37"/>
    <property type="match status" value="1"/>
</dbReference>
<reference evidence="2 3" key="1">
    <citation type="journal article" date="2021" name="Front. Microbiol.">
        <title>Aerobic Denitrification and Heterotrophic Sulfur Oxidation in the Genus Halomonas Revealed by Six Novel Species Characterizations and Genome-Based Analysis.</title>
        <authorList>
            <person name="Wang L."/>
            <person name="Shao Z."/>
        </authorList>
    </citation>
    <scope>NUCLEOTIDE SEQUENCE [LARGE SCALE GENOMIC DNA]</scope>
    <source>
        <strain evidence="2 3">MCCC 1A11059</strain>
    </source>
</reference>
<evidence type="ECO:0000313" key="3">
    <source>
        <dbReference type="Proteomes" id="UP000671868"/>
    </source>
</evidence>
<gene>
    <name evidence="2" type="ORF">HNO51_08280</name>
</gene>
<accession>A0ABX7W9M4</accession>
<sequence length="113" mass="12701">MAELDSGQGKRSATADKLFEDLGIQRFDSVWDALEETPQDAQLMRLRSTLLQEITQRVARWECLDVVAAHRLGVALPELECLREGKIHHFSLEELLAICNRAGLNVELTVTEA</sequence>